<dbReference type="InterPro" id="IPR029063">
    <property type="entry name" value="SAM-dependent_MTases_sf"/>
</dbReference>
<dbReference type="EC" id="2.1.1.320" evidence="3"/>
<feature type="compositionally biased region" description="Low complexity" evidence="8">
    <location>
        <begin position="558"/>
        <end position="582"/>
    </location>
</feature>
<feature type="region of interest" description="Disordered" evidence="8">
    <location>
        <begin position="558"/>
        <end position="591"/>
    </location>
</feature>
<feature type="compositionally biased region" description="Low complexity" evidence="8">
    <location>
        <begin position="8"/>
        <end position="26"/>
    </location>
</feature>
<dbReference type="InterPro" id="IPR003788">
    <property type="entry name" value="NDUFAF7"/>
</dbReference>
<evidence type="ECO:0000256" key="8">
    <source>
        <dbReference type="SAM" id="MobiDB-lite"/>
    </source>
</evidence>
<dbReference type="GO" id="GO:0005739">
    <property type="term" value="C:mitochondrion"/>
    <property type="evidence" value="ECO:0007669"/>
    <property type="project" value="UniProtKB-SubCell"/>
</dbReference>
<evidence type="ECO:0000256" key="3">
    <source>
        <dbReference type="ARBA" id="ARBA00011935"/>
    </source>
</evidence>
<keyword evidence="6" id="KW-0496">Mitochondrion</keyword>
<dbReference type="Pfam" id="PF02636">
    <property type="entry name" value="Methyltransf_28"/>
    <property type="match status" value="1"/>
</dbReference>
<keyword evidence="5" id="KW-0808">Transferase</keyword>
<gene>
    <name evidence="9" type="ORF">Rhopal_003198-T1</name>
</gene>
<accession>A0AAV5GLR3</accession>
<comment type="catalytic activity">
    <reaction evidence="7">
        <text>L-arginyl-[protein] + 2 S-adenosyl-L-methionine = N(omega),N(omega)'-dimethyl-L-arginyl-[protein] + 2 S-adenosyl-L-homocysteine + 2 H(+)</text>
        <dbReference type="Rhea" id="RHEA:48108"/>
        <dbReference type="Rhea" id="RHEA-COMP:10532"/>
        <dbReference type="Rhea" id="RHEA-COMP:11992"/>
        <dbReference type="ChEBI" id="CHEBI:15378"/>
        <dbReference type="ChEBI" id="CHEBI:29965"/>
        <dbReference type="ChEBI" id="CHEBI:57856"/>
        <dbReference type="ChEBI" id="CHEBI:59789"/>
        <dbReference type="ChEBI" id="CHEBI:88221"/>
        <dbReference type="EC" id="2.1.1.320"/>
    </reaction>
</comment>
<evidence type="ECO:0000256" key="2">
    <source>
        <dbReference type="ARBA" id="ARBA00005891"/>
    </source>
</evidence>
<dbReference type="GO" id="GO:0035243">
    <property type="term" value="F:protein-arginine omega-N symmetric methyltransferase activity"/>
    <property type="evidence" value="ECO:0007669"/>
    <property type="project" value="UniProtKB-EC"/>
</dbReference>
<feature type="region of interest" description="Disordered" evidence="8">
    <location>
        <begin position="297"/>
        <end position="316"/>
    </location>
</feature>
<comment type="subcellular location">
    <subcellularLocation>
        <location evidence="1">Mitochondrion</location>
    </subcellularLocation>
</comment>
<dbReference type="SUPFAM" id="SSF53335">
    <property type="entry name" value="S-adenosyl-L-methionine-dependent methyltransferases"/>
    <property type="match status" value="1"/>
</dbReference>
<protein>
    <recommendedName>
        <fullName evidence="3">type II protein arginine methyltransferase</fullName>
        <ecNumber evidence="3">2.1.1.320</ecNumber>
    </recommendedName>
</protein>
<comment type="similarity">
    <text evidence="2">Belongs to the NDUFAF7 family.</text>
</comment>
<evidence type="ECO:0000313" key="9">
    <source>
        <dbReference type="EMBL" id="GJN90199.1"/>
    </source>
</evidence>
<dbReference type="AlphaFoldDB" id="A0AAV5GLR3"/>
<name>A0AAV5GLR3_9BASI</name>
<feature type="compositionally biased region" description="Gly residues" evidence="8">
    <location>
        <begin position="301"/>
        <end position="310"/>
    </location>
</feature>
<evidence type="ECO:0000256" key="5">
    <source>
        <dbReference type="ARBA" id="ARBA00022679"/>
    </source>
</evidence>
<sequence>MASRTSNPARAWSRSLSPAPSPRSFATASRPVIKAHRSGQQSNAQKPKPKPALSTERKGNEPRFNYLPNSSPFDPSPVDPNVAAFRPVTAKELVRLREPPKRVRMLSRDFIEDSLYNPNYGYFATKVEIFDPDVAKIRSAASQGTGKGKGRAPSAREEELQAAERAEGFDFGAFRTTAQFEDEVARRYMVFEGRGSGHEGEGEGEAVMGKGVGRQVWHTPTELFKPWYGRALARYLCASYKLNLFPYNDLIIYEIGAGNGTLMGDILDYLAAHEPEVYARTKYRIIEISERLQGMQRGRAKGAGGDGGAAELGKEKARRRGHEDKVEIIGKSIFEWDRVVHEPCFFLAMEVLDNFPHDVVRYTTDTHQPMQCVVSVDATGDYAELYEPVSDPLIARYLSLRSRLPSSRARGSPSPVIHPLLARSPLLRSIYSTIPFAPNLSPPEFLPTRQLELLEILRDKFPNHRMLMSDFDTLPEAIEGVNAPVVQTRYAGETVPCTTYLVQPGFFDIFFPTDFDTMRELYTLVMSSSAPSTASSSSLSTSAPIAPTSRLSPTYFSPSTATSSCSSSSSSADGRRSTSGRANSLGGGNGAPSVVSHADFLSQWAETDMTRVGDGSNPMVESYANAQFICN</sequence>
<dbReference type="GO" id="GO:0032259">
    <property type="term" value="P:methylation"/>
    <property type="evidence" value="ECO:0007669"/>
    <property type="project" value="UniProtKB-KW"/>
</dbReference>
<feature type="region of interest" description="Disordered" evidence="8">
    <location>
        <begin position="1"/>
        <end position="78"/>
    </location>
</feature>
<dbReference type="PANTHER" id="PTHR12049:SF5">
    <property type="entry name" value="PROTEIN ARGININE METHYLTRANSFERASE NDUFAF7 HOMOLOG, MITOCHONDRIAL"/>
    <property type="match status" value="1"/>
</dbReference>
<evidence type="ECO:0000256" key="1">
    <source>
        <dbReference type="ARBA" id="ARBA00004173"/>
    </source>
</evidence>
<evidence type="ECO:0000256" key="6">
    <source>
        <dbReference type="ARBA" id="ARBA00023128"/>
    </source>
</evidence>
<dbReference type="PANTHER" id="PTHR12049">
    <property type="entry name" value="PROTEIN ARGININE METHYLTRANSFERASE NDUFAF7, MITOCHONDRIAL"/>
    <property type="match status" value="1"/>
</dbReference>
<organism evidence="9 10">
    <name type="scientific">Rhodotorula paludigena</name>
    <dbReference type="NCBI Taxonomy" id="86838"/>
    <lineage>
        <taxon>Eukaryota</taxon>
        <taxon>Fungi</taxon>
        <taxon>Dikarya</taxon>
        <taxon>Basidiomycota</taxon>
        <taxon>Pucciniomycotina</taxon>
        <taxon>Microbotryomycetes</taxon>
        <taxon>Sporidiobolales</taxon>
        <taxon>Sporidiobolaceae</taxon>
        <taxon>Rhodotorula</taxon>
    </lineage>
</organism>
<keyword evidence="4" id="KW-0489">Methyltransferase</keyword>
<proteinExistence type="inferred from homology"/>
<keyword evidence="10" id="KW-1185">Reference proteome</keyword>
<evidence type="ECO:0000256" key="4">
    <source>
        <dbReference type="ARBA" id="ARBA00022603"/>
    </source>
</evidence>
<evidence type="ECO:0000313" key="10">
    <source>
        <dbReference type="Proteomes" id="UP001342314"/>
    </source>
</evidence>
<dbReference type="EMBL" id="BQKY01000006">
    <property type="protein sequence ID" value="GJN90199.1"/>
    <property type="molecule type" value="Genomic_DNA"/>
</dbReference>
<dbReference type="Proteomes" id="UP001342314">
    <property type="component" value="Unassembled WGS sequence"/>
</dbReference>
<dbReference type="InterPro" id="IPR038375">
    <property type="entry name" value="NDUFAF7_sf"/>
</dbReference>
<dbReference type="Gene3D" id="3.40.50.12710">
    <property type="match status" value="1"/>
</dbReference>
<evidence type="ECO:0000256" key="7">
    <source>
        <dbReference type="ARBA" id="ARBA00048612"/>
    </source>
</evidence>
<reference evidence="9 10" key="1">
    <citation type="submission" date="2021-12" db="EMBL/GenBank/DDBJ databases">
        <title>High titer production of polyol ester of fatty acids by Rhodotorula paludigena BS15 towards product separation-free biomass refinery.</title>
        <authorList>
            <person name="Mano J."/>
            <person name="Ono H."/>
            <person name="Tanaka T."/>
            <person name="Naito K."/>
            <person name="Sushida H."/>
            <person name="Ike M."/>
            <person name="Tokuyasu K."/>
            <person name="Kitaoka M."/>
        </authorList>
    </citation>
    <scope>NUCLEOTIDE SEQUENCE [LARGE SCALE GENOMIC DNA]</scope>
    <source>
        <strain evidence="9 10">BS15</strain>
    </source>
</reference>
<comment type="caution">
    <text evidence="9">The sequence shown here is derived from an EMBL/GenBank/DDBJ whole genome shotgun (WGS) entry which is preliminary data.</text>
</comment>